<dbReference type="SUPFAM" id="SSF57302">
    <property type="entry name" value="Snake toxin-like"/>
    <property type="match status" value="1"/>
</dbReference>
<dbReference type="PANTHER" id="PTHR21749:SF6">
    <property type="entry name" value="ACTIVIN_RECP DOMAIN-CONTAINING PROTEIN"/>
    <property type="match status" value="1"/>
</dbReference>
<reference evidence="3 4" key="1">
    <citation type="submission" date="2024-02" db="UniProtKB">
        <authorList>
            <consortium name="WormBaseParasite"/>
        </authorList>
    </citation>
    <scope>IDENTIFICATION</scope>
</reference>
<keyword evidence="1" id="KW-0812">Transmembrane</keyword>
<keyword evidence="2" id="KW-1185">Reference proteome</keyword>
<keyword evidence="1" id="KW-1133">Transmembrane helix</keyword>
<keyword evidence="1" id="KW-0472">Membrane</keyword>
<dbReference type="InterPro" id="IPR045860">
    <property type="entry name" value="Snake_toxin-like_sf"/>
</dbReference>
<protein>
    <submittedName>
        <fullName evidence="3 4">Uncharacterized protein</fullName>
    </submittedName>
</protein>
<evidence type="ECO:0000313" key="4">
    <source>
        <dbReference type="WBParaSite" id="MBELARI_LOCUS484"/>
    </source>
</evidence>
<organism evidence="2 3">
    <name type="scientific">Mesorhabditis belari</name>
    <dbReference type="NCBI Taxonomy" id="2138241"/>
    <lineage>
        <taxon>Eukaryota</taxon>
        <taxon>Metazoa</taxon>
        <taxon>Ecdysozoa</taxon>
        <taxon>Nematoda</taxon>
        <taxon>Chromadorea</taxon>
        <taxon>Rhabditida</taxon>
        <taxon>Rhabditina</taxon>
        <taxon>Rhabditomorpha</taxon>
        <taxon>Rhabditoidea</taxon>
        <taxon>Rhabditidae</taxon>
        <taxon>Mesorhabditinae</taxon>
        <taxon>Mesorhabditis</taxon>
    </lineage>
</organism>
<sequence length="118" mass="13086">MWHVFGLYLVILPIAIGLQCYSGVVYFQGTSLGTKMETCKAGESCYNMSVSLTERNKLSKLGCSSFRCFFAKNRCILQEFMGKSVQLCCCDGDGCNTVNLSKIDKLKHTVKTVLDIFG</sequence>
<dbReference type="WBParaSite" id="MBELARI_LOCUS484">
    <property type="protein sequence ID" value="MBELARI_LOCUS484"/>
    <property type="gene ID" value="MBELARI_LOCUS484"/>
</dbReference>
<evidence type="ECO:0000313" key="2">
    <source>
        <dbReference type="Proteomes" id="UP000887575"/>
    </source>
</evidence>
<name>A0AAF3ECQ1_9BILA</name>
<dbReference type="PANTHER" id="PTHR21749">
    <property type="entry name" value="PRION-LIKE- Q/N-RICH -DOMAIN-BEARING PROTEIN PROTEIN 24"/>
    <property type="match status" value="1"/>
</dbReference>
<dbReference type="AlphaFoldDB" id="A0AAF3ECQ1"/>
<proteinExistence type="predicted"/>
<evidence type="ECO:0000256" key="1">
    <source>
        <dbReference type="SAM" id="Phobius"/>
    </source>
</evidence>
<feature type="transmembrane region" description="Helical" evidence="1">
    <location>
        <begin position="6"/>
        <end position="27"/>
    </location>
</feature>
<evidence type="ECO:0000313" key="3">
    <source>
        <dbReference type="WBParaSite" id="MBELARI_LOCUS11740"/>
    </source>
</evidence>
<accession>A0AAF3ECQ1</accession>
<dbReference type="WBParaSite" id="MBELARI_LOCUS11740">
    <property type="protein sequence ID" value="MBELARI_LOCUS11740"/>
    <property type="gene ID" value="MBELARI_LOCUS11740"/>
</dbReference>
<dbReference type="Proteomes" id="UP000887575">
    <property type="component" value="Unassembled WGS sequence"/>
</dbReference>